<dbReference type="AlphaFoldDB" id="A0AAV4RY62"/>
<gene>
    <name evidence="1" type="ORF">CEXT_249801</name>
</gene>
<protein>
    <submittedName>
        <fullName evidence="1">Uncharacterized protein</fullName>
    </submittedName>
</protein>
<dbReference type="Proteomes" id="UP001054945">
    <property type="component" value="Unassembled WGS sequence"/>
</dbReference>
<sequence>MPIVEMVDMQSLVIYPSANYSPFTIDKTNASLAPFHKWLHHWMGYRQLIGVNTHCDETVIPFRSRIISSSTKQRPSGSVTCR</sequence>
<keyword evidence="2" id="KW-1185">Reference proteome</keyword>
<accession>A0AAV4RY62</accession>
<evidence type="ECO:0000313" key="1">
    <source>
        <dbReference type="EMBL" id="GIY26614.1"/>
    </source>
</evidence>
<dbReference type="EMBL" id="BPLR01008706">
    <property type="protein sequence ID" value="GIY26614.1"/>
    <property type="molecule type" value="Genomic_DNA"/>
</dbReference>
<reference evidence="1 2" key="1">
    <citation type="submission" date="2021-06" db="EMBL/GenBank/DDBJ databases">
        <title>Caerostris extrusa draft genome.</title>
        <authorList>
            <person name="Kono N."/>
            <person name="Arakawa K."/>
        </authorList>
    </citation>
    <scope>NUCLEOTIDE SEQUENCE [LARGE SCALE GENOMIC DNA]</scope>
</reference>
<name>A0AAV4RY62_CAEEX</name>
<evidence type="ECO:0000313" key="2">
    <source>
        <dbReference type="Proteomes" id="UP001054945"/>
    </source>
</evidence>
<comment type="caution">
    <text evidence="1">The sequence shown here is derived from an EMBL/GenBank/DDBJ whole genome shotgun (WGS) entry which is preliminary data.</text>
</comment>
<organism evidence="1 2">
    <name type="scientific">Caerostris extrusa</name>
    <name type="common">Bark spider</name>
    <name type="synonym">Caerostris bankana</name>
    <dbReference type="NCBI Taxonomy" id="172846"/>
    <lineage>
        <taxon>Eukaryota</taxon>
        <taxon>Metazoa</taxon>
        <taxon>Ecdysozoa</taxon>
        <taxon>Arthropoda</taxon>
        <taxon>Chelicerata</taxon>
        <taxon>Arachnida</taxon>
        <taxon>Araneae</taxon>
        <taxon>Araneomorphae</taxon>
        <taxon>Entelegynae</taxon>
        <taxon>Araneoidea</taxon>
        <taxon>Araneidae</taxon>
        <taxon>Caerostris</taxon>
    </lineage>
</organism>
<proteinExistence type="predicted"/>